<protein>
    <submittedName>
        <fullName evidence="2">DUF2863 family protein</fullName>
    </submittedName>
</protein>
<proteinExistence type="predicted"/>
<evidence type="ECO:0000313" key="3">
    <source>
        <dbReference type="Proteomes" id="UP000622890"/>
    </source>
</evidence>
<name>A0A934W794_9BURK</name>
<comment type="caution">
    <text evidence="2">The sequence shown here is derived from an EMBL/GenBank/DDBJ whole genome shotgun (WGS) entry which is preliminary data.</text>
</comment>
<gene>
    <name evidence="2" type="ORF">JJB74_07400</name>
</gene>
<evidence type="ECO:0000256" key="1">
    <source>
        <dbReference type="SAM" id="MobiDB-lite"/>
    </source>
</evidence>
<accession>A0A934W794</accession>
<reference evidence="2" key="1">
    <citation type="submission" date="2021-01" db="EMBL/GenBank/DDBJ databases">
        <title>Genome sequence of strain Noviherbaspirillum sp. DKR-6.</title>
        <authorList>
            <person name="Chaudhary D.K."/>
        </authorList>
    </citation>
    <scope>NUCLEOTIDE SEQUENCE</scope>
    <source>
        <strain evidence="2">DKR-6</strain>
    </source>
</reference>
<dbReference type="Pfam" id="PF11062">
    <property type="entry name" value="DUF2863"/>
    <property type="match status" value="1"/>
</dbReference>
<organism evidence="2 3">
    <name type="scientific">Noviherbaspirillum pedocola</name>
    <dbReference type="NCBI Taxonomy" id="2801341"/>
    <lineage>
        <taxon>Bacteria</taxon>
        <taxon>Pseudomonadati</taxon>
        <taxon>Pseudomonadota</taxon>
        <taxon>Betaproteobacteria</taxon>
        <taxon>Burkholderiales</taxon>
        <taxon>Oxalobacteraceae</taxon>
        <taxon>Noviherbaspirillum</taxon>
    </lineage>
</organism>
<keyword evidence="3" id="KW-1185">Reference proteome</keyword>
<evidence type="ECO:0000313" key="2">
    <source>
        <dbReference type="EMBL" id="MBK4734424.1"/>
    </source>
</evidence>
<dbReference type="InterPro" id="IPR021292">
    <property type="entry name" value="DUF2863"/>
</dbReference>
<dbReference type="RefSeq" id="WP_200591172.1">
    <property type="nucleotide sequence ID" value="NZ_JAEPBG010000002.1"/>
</dbReference>
<dbReference type="Proteomes" id="UP000622890">
    <property type="component" value="Unassembled WGS sequence"/>
</dbReference>
<dbReference type="EMBL" id="JAEPBG010000002">
    <property type="protein sequence ID" value="MBK4734424.1"/>
    <property type="molecule type" value="Genomic_DNA"/>
</dbReference>
<dbReference type="AlphaFoldDB" id="A0A934W794"/>
<feature type="region of interest" description="Disordered" evidence="1">
    <location>
        <begin position="1"/>
        <end position="20"/>
    </location>
</feature>
<sequence>MRRPSKSRTPRISPDSQRLSSLAQAMSLASSRQEERAWERELDALIQKLLRNDHQNTLDSALDKLFNTDPPAYDTLMEAVEAISSSCVIEEDGKRYDGLLIAFPILAWTRFAIASGNIGGDVLITLAAQMHGHLLADEARIAIAPTLYSIDQLPRTHAETYALTQRIGRAALGGPVIKPIAHLPETAPFLADTRYLLATVVAPEGGPLFRWQQAEMPFDIVALRQSTMEQLRAQAQPTIERLLPGCGVELMMPEAYYVACREADRAIRPMSVHAAVHYLTHVLSVEPNGLAAIIGAFGEEGGEGRIDEYRISFTLQGQPEVIYGIVWPLYGQEEDSDDSVTLLASAPLPTQFAELEGAPPIAQVVLALRANGVADIVRHHERFEMEFCEDCGAPLFCDREAELVHAEMPEDAEQMSGHLH</sequence>